<feature type="signal peptide" evidence="5">
    <location>
        <begin position="1"/>
        <end position="21"/>
    </location>
</feature>
<keyword evidence="5" id="KW-0732">Signal</keyword>
<dbReference type="InterPro" id="IPR008969">
    <property type="entry name" value="CarboxyPept-like_regulatory"/>
</dbReference>
<gene>
    <name evidence="7" type="ORF">ENN51_04250</name>
</gene>
<evidence type="ECO:0000256" key="3">
    <source>
        <dbReference type="ARBA" id="ARBA00023237"/>
    </source>
</evidence>
<dbReference type="EMBL" id="DSBX01000158">
    <property type="protein sequence ID" value="HDQ99481.1"/>
    <property type="molecule type" value="Genomic_DNA"/>
</dbReference>
<dbReference type="SUPFAM" id="SSF103088">
    <property type="entry name" value="OmpA-like"/>
    <property type="match status" value="1"/>
</dbReference>
<dbReference type="InterPro" id="IPR006664">
    <property type="entry name" value="OMP_bac"/>
</dbReference>
<dbReference type="InterPro" id="IPR006665">
    <property type="entry name" value="OmpA-like"/>
</dbReference>
<dbReference type="InterPro" id="IPR036737">
    <property type="entry name" value="OmpA-like_sf"/>
</dbReference>
<feature type="domain" description="OmpA-like" evidence="6">
    <location>
        <begin position="526"/>
        <end position="642"/>
    </location>
</feature>
<dbReference type="Pfam" id="PF00691">
    <property type="entry name" value="OmpA"/>
    <property type="match status" value="1"/>
</dbReference>
<name>A0A7V0T610_UNCW3</name>
<evidence type="ECO:0000259" key="6">
    <source>
        <dbReference type="PROSITE" id="PS51123"/>
    </source>
</evidence>
<dbReference type="SUPFAM" id="SSF49452">
    <property type="entry name" value="Starch-binding domain-like"/>
    <property type="match status" value="1"/>
</dbReference>
<keyword evidence="3" id="KW-0998">Cell outer membrane</keyword>
<dbReference type="GO" id="GO:0030246">
    <property type="term" value="F:carbohydrate binding"/>
    <property type="evidence" value="ECO:0007669"/>
    <property type="project" value="InterPro"/>
</dbReference>
<evidence type="ECO:0000313" key="7">
    <source>
        <dbReference type="EMBL" id="HDQ99481.1"/>
    </source>
</evidence>
<protein>
    <recommendedName>
        <fullName evidence="6">OmpA-like domain-containing protein</fullName>
    </recommendedName>
</protein>
<feature type="chain" id="PRO_5031092439" description="OmpA-like domain-containing protein" evidence="5">
    <location>
        <begin position="22"/>
        <end position="642"/>
    </location>
</feature>
<dbReference type="PROSITE" id="PS51123">
    <property type="entry name" value="OMPA_2"/>
    <property type="match status" value="1"/>
</dbReference>
<sequence>MQRKLIVLLVLTALAVPLAYADPALGGGRGLWRVQDARVEEDGALVFANRWMFTRGAVGDSATYRGPLFGFEMSYAPFPFVEVFGSLVGVTDYTTKPSQLYYDWQGQQFGAKLSLSFLPVLKLAGVGHMMMERDEYEFQDDGFLDGLFTTGRSWRGVAALRLADLYKTLPTLMFNYGQSLEDNGDQFAGAGIEFHSDAVDVFVEAFSEVPKTEDHMALIGRDYTPRARVSPGVRIRIPYFHITGGVEIGLTDEVPDYQAILGFNFVSPFPKPPPRPFGRLAGKVADARSGMPLAGATVSSPNRRFRTQRADDNGIFFLQRSPVGVVIVEASADGYISDAVPLVIVDQGYANHTFMLNPLVPYGTVTGRVFDSYSNLPLEAEIQFVGTGVEPVTSNDITGFFRADNVPAGLVGVRVEKDGYFPEERVIDVEDGGLAKLNVGLAPLDMKGAFSGKVVDKQSGDGLAATISFTDARRASIGTDPGTGEFSVELPVAGYEVKVEAEGYLPVTSTFPVEKGQTTTRVYELVSRGMVLTLRGVYFEFAKADLRTESYPALLEAAQVMKDNPDITVEIQGHTDNIGSAEANQRLSERRAYAVVNFLVQHGGIEPKRLTAKGYGLTKPIAPNDTDEGRQLNRRVEFVIQR</sequence>
<dbReference type="PANTHER" id="PTHR30329:SF21">
    <property type="entry name" value="LIPOPROTEIN YIAD-RELATED"/>
    <property type="match status" value="1"/>
</dbReference>
<dbReference type="SUPFAM" id="SSF49464">
    <property type="entry name" value="Carboxypeptidase regulatory domain-like"/>
    <property type="match status" value="2"/>
</dbReference>
<evidence type="ECO:0000256" key="5">
    <source>
        <dbReference type="SAM" id="SignalP"/>
    </source>
</evidence>
<dbReference type="Gene3D" id="2.60.40.1120">
    <property type="entry name" value="Carboxypeptidase-like, regulatory domain"/>
    <property type="match status" value="3"/>
</dbReference>
<comment type="caution">
    <text evidence="7">The sequence shown here is derived from an EMBL/GenBank/DDBJ whole genome shotgun (WGS) entry which is preliminary data.</text>
</comment>
<accession>A0A7V0T610</accession>
<dbReference type="InterPro" id="IPR050330">
    <property type="entry name" value="Bact_OuterMem_StrucFunc"/>
</dbReference>
<dbReference type="CDD" id="cd07185">
    <property type="entry name" value="OmpA_C-like"/>
    <property type="match status" value="1"/>
</dbReference>
<dbReference type="PANTHER" id="PTHR30329">
    <property type="entry name" value="STATOR ELEMENT OF FLAGELLAR MOTOR COMPLEX"/>
    <property type="match status" value="1"/>
</dbReference>
<proteinExistence type="predicted"/>
<dbReference type="GO" id="GO:0009279">
    <property type="term" value="C:cell outer membrane"/>
    <property type="evidence" value="ECO:0007669"/>
    <property type="project" value="UniProtKB-SubCell"/>
</dbReference>
<reference evidence="7" key="1">
    <citation type="journal article" date="2020" name="mSystems">
        <title>Genome- and Community-Level Interaction Insights into Carbon Utilization and Element Cycling Functions of Hydrothermarchaeota in Hydrothermal Sediment.</title>
        <authorList>
            <person name="Zhou Z."/>
            <person name="Liu Y."/>
            <person name="Xu W."/>
            <person name="Pan J."/>
            <person name="Luo Z.H."/>
            <person name="Li M."/>
        </authorList>
    </citation>
    <scope>NUCLEOTIDE SEQUENCE [LARGE SCALE GENOMIC DNA]</scope>
    <source>
        <strain evidence="7">SpSt-1182</strain>
    </source>
</reference>
<dbReference type="InterPro" id="IPR006690">
    <property type="entry name" value="OMPA-like_CS"/>
</dbReference>
<keyword evidence="2 4" id="KW-0472">Membrane</keyword>
<dbReference type="InterPro" id="IPR013784">
    <property type="entry name" value="Carb-bd-like_fold"/>
</dbReference>
<dbReference type="PROSITE" id="PS01068">
    <property type="entry name" value="OMPA_1"/>
    <property type="match status" value="1"/>
</dbReference>
<dbReference type="PRINTS" id="PR01021">
    <property type="entry name" value="OMPADOMAIN"/>
</dbReference>
<dbReference type="Gene3D" id="3.30.1330.60">
    <property type="entry name" value="OmpA-like domain"/>
    <property type="match status" value="1"/>
</dbReference>
<evidence type="ECO:0000256" key="4">
    <source>
        <dbReference type="PROSITE-ProRule" id="PRU00473"/>
    </source>
</evidence>
<comment type="subcellular location">
    <subcellularLocation>
        <location evidence="1">Cell outer membrane</location>
    </subcellularLocation>
</comment>
<evidence type="ECO:0000256" key="1">
    <source>
        <dbReference type="ARBA" id="ARBA00004442"/>
    </source>
</evidence>
<organism evidence="7">
    <name type="scientific">candidate division WOR-3 bacterium</name>
    <dbReference type="NCBI Taxonomy" id="2052148"/>
    <lineage>
        <taxon>Bacteria</taxon>
        <taxon>Bacteria division WOR-3</taxon>
    </lineage>
</organism>
<evidence type="ECO:0000256" key="2">
    <source>
        <dbReference type="ARBA" id="ARBA00023136"/>
    </source>
</evidence>
<dbReference type="AlphaFoldDB" id="A0A7V0T610"/>
<dbReference type="Proteomes" id="UP000885672">
    <property type="component" value="Unassembled WGS sequence"/>
</dbReference>